<keyword evidence="2" id="KW-1185">Reference proteome</keyword>
<name>A0A5B7G8H2_PORTR</name>
<evidence type="ECO:0000313" key="2">
    <source>
        <dbReference type="Proteomes" id="UP000324222"/>
    </source>
</evidence>
<comment type="caution">
    <text evidence="1">The sequence shown here is derived from an EMBL/GenBank/DDBJ whole genome shotgun (WGS) entry which is preliminary data.</text>
</comment>
<dbReference type="AlphaFoldDB" id="A0A5B7G8H2"/>
<sequence>MFLKLYKIVNIITRIRKRVLVLKGLITVIPNTDESINGKYCTY</sequence>
<dbReference type="Proteomes" id="UP000324222">
    <property type="component" value="Unassembled WGS sequence"/>
</dbReference>
<gene>
    <name evidence="1" type="ORF">E2C01_049164</name>
</gene>
<reference evidence="1 2" key="1">
    <citation type="submission" date="2019-05" db="EMBL/GenBank/DDBJ databases">
        <title>Another draft genome of Portunus trituberculatus and its Hox gene families provides insights of decapod evolution.</title>
        <authorList>
            <person name="Jeong J.-H."/>
            <person name="Song I."/>
            <person name="Kim S."/>
            <person name="Choi T."/>
            <person name="Kim D."/>
            <person name="Ryu S."/>
            <person name="Kim W."/>
        </authorList>
    </citation>
    <scope>NUCLEOTIDE SEQUENCE [LARGE SCALE GENOMIC DNA]</scope>
    <source>
        <tissue evidence="1">Muscle</tissue>
    </source>
</reference>
<evidence type="ECO:0000313" key="1">
    <source>
        <dbReference type="EMBL" id="MPC55232.1"/>
    </source>
</evidence>
<proteinExistence type="predicted"/>
<organism evidence="1 2">
    <name type="scientific">Portunus trituberculatus</name>
    <name type="common">Swimming crab</name>
    <name type="synonym">Neptunus trituberculatus</name>
    <dbReference type="NCBI Taxonomy" id="210409"/>
    <lineage>
        <taxon>Eukaryota</taxon>
        <taxon>Metazoa</taxon>
        <taxon>Ecdysozoa</taxon>
        <taxon>Arthropoda</taxon>
        <taxon>Crustacea</taxon>
        <taxon>Multicrustacea</taxon>
        <taxon>Malacostraca</taxon>
        <taxon>Eumalacostraca</taxon>
        <taxon>Eucarida</taxon>
        <taxon>Decapoda</taxon>
        <taxon>Pleocyemata</taxon>
        <taxon>Brachyura</taxon>
        <taxon>Eubrachyura</taxon>
        <taxon>Portunoidea</taxon>
        <taxon>Portunidae</taxon>
        <taxon>Portuninae</taxon>
        <taxon>Portunus</taxon>
    </lineage>
</organism>
<accession>A0A5B7G8H2</accession>
<dbReference type="EMBL" id="VSRR010013000">
    <property type="protein sequence ID" value="MPC55232.1"/>
    <property type="molecule type" value="Genomic_DNA"/>
</dbReference>
<protein>
    <submittedName>
        <fullName evidence="1">Uncharacterized protein</fullName>
    </submittedName>
</protein>